<dbReference type="AlphaFoldDB" id="A0AAD9QEI9"/>
<protein>
    <recommendedName>
        <fullName evidence="4">TLC domain-containing protein</fullName>
    </recommendedName>
</protein>
<gene>
    <name evidence="2" type="ORF">P5673_017809</name>
</gene>
<name>A0AAD9QEI9_ACRCE</name>
<keyword evidence="1" id="KW-1133">Transmembrane helix</keyword>
<evidence type="ECO:0000256" key="1">
    <source>
        <dbReference type="SAM" id="Phobius"/>
    </source>
</evidence>
<organism evidence="2 3">
    <name type="scientific">Acropora cervicornis</name>
    <name type="common">Staghorn coral</name>
    <dbReference type="NCBI Taxonomy" id="6130"/>
    <lineage>
        <taxon>Eukaryota</taxon>
        <taxon>Metazoa</taxon>
        <taxon>Cnidaria</taxon>
        <taxon>Anthozoa</taxon>
        <taxon>Hexacorallia</taxon>
        <taxon>Scleractinia</taxon>
        <taxon>Astrocoeniina</taxon>
        <taxon>Acroporidae</taxon>
        <taxon>Acropora</taxon>
    </lineage>
</organism>
<proteinExistence type="predicted"/>
<evidence type="ECO:0008006" key="4">
    <source>
        <dbReference type="Google" id="ProtNLM"/>
    </source>
</evidence>
<comment type="caution">
    <text evidence="2">The sequence shown here is derived from an EMBL/GenBank/DDBJ whole genome shotgun (WGS) entry which is preliminary data.</text>
</comment>
<keyword evidence="3" id="KW-1185">Reference proteome</keyword>
<feature type="transmembrane region" description="Helical" evidence="1">
    <location>
        <begin position="246"/>
        <end position="267"/>
    </location>
</feature>
<reference evidence="2" key="2">
    <citation type="journal article" date="2023" name="Science">
        <title>Genomic signatures of disease resistance in endangered staghorn corals.</title>
        <authorList>
            <person name="Vollmer S.V."/>
            <person name="Selwyn J.D."/>
            <person name="Despard B.A."/>
            <person name="Roesel C.L."/>
        </authorList>
    </citation>
    <scope>NUCLEOTIDE SEQUENCE</scope>
    <source>
        <strain evidence="2">K2</strain>
    </source>
</reference>
<reference evidence="2" key="1">
    <citation type="journal article" date="2023" name="G3 (Bethesda)">
        <title>Whole genome assembly and annotation of the endangered Caribbean coral Acropora cervicornis.</title>
        <authorList>
            <person name="Selwyn J.D."/>
            <person name="Vollmer S.V."/>
        </authorList>
    </citation>
    <scope>NUCLEOTIDE SEQUENCE</scope>
    <source>
        <strain evidence="2">K2</strain>
    </source>
</reference>
<accession>A0AAD9QEI9</accession>
<keyword evidence="1" id="KW-0472">Membrane</keyword>
<dbReference type="Proteomes" id="UP001249851">
    <property type="component" value="Unassembled WGS sequence"/>
</dbReference>
<evidence type="ECO:0000313" key="3">
    <source>
        <dbReference type="Proteomes" id="UP001249851"/>
    </source>
</evidence>
<dbReference type="EMBL" id="JARQWQ010000039">
    <property type="protein sequence ID" value="KAK2559719.1"/>
    <property type="molecule type" value="Genomic_DNA"/>
</dbReference>
<feature type="transmembrane region" description="Helical" evidence="1">
    <location>
        <begin position="122"/>
        <end position="139"/>
    </location>
</feature>
<feature type="transmembrane region" description="Helical" evidence="1">
    <location>
        <begin position="175"/>
        <end position="200"/>
    </location>
</feature>
<feature type="transmembrane region" description="Helical" evidence="1">
    <location>
        <begin position="35"/>
        <end position="63"/>
    </location>
</feature>
<feature type="transmembrane region" description="Helical" evidence="1">
    <location>
        <begin position="207"/>
        <end position="234"/>
    </location>
</feature>
<evidence type="ECO:0000313" key="2">
    <source>
        <dbReference type="EMBL" id="KAK2559719.1"/>
    </source>
</evidence>
<keyword evidence="1" id="KW-0812">Transmembrane</keyword>
<sequence length="374" mass="42249">MRQSIGSRIKTTNNNLDQASDRSSSLPSHIMQLPLTAVLVTSLTINASTGIFFFLAPTTIFIFSKCDNQLSLRLSKLYEEKSSVVRKLCRDQTFSILHFCCGLYCISSKVTFDKPLHDTPSNFLFIFCVYLGNYIFKFFQDLLLKSKLPLYKINLLHHFVTASTFSVLVTYRQNAILGVIGLLFEGSVLLFDFCTLVRLLGANKNGIFFLNISIVRFVVTILLRAVCPIALLALTLSRNSPLSLGYVPLGFFFMNVVFFSMINGWHMKASFDSLKKRLLAWRLTYYYSRPEENRGHNGTELNNFTTPSQSIARPALPVIIPTDNNFRLCSPVSNVNMNSEEISNIAVSRRERTLPQISAIINDNFVVDGPIEQV</sequence>